<evidence type="ECO:0000313" key="2">
    <source>
        <dbReference type="EMBL" id="RAK59959.1"/>
    </source>
</evidence>
<dbReference type="AlphaFoldDB" id="A0A328AZ82"/>
<dbReference type="Pfam" id="PF13469">
    <property type="entry name" value="Sulfotransfer_3"/>
    <property type="match status" value="1"/>
</dbReference>
<keyword evidence="3" id="KW-1185">Reference proteome</keyword>
<dbReference type="GO" id="GO:0008476">
    <property type="term" value="F:protein-tyrosine sulfotransferase activity"/>
    <property type="evidence" value="ECO:0007669"/>
    <property type="project" value="InterPro"/>
</dbReference>
<name>A0A328AZ82_9CAUL</name>
<dbReference type="RefSeq" id="WP_111457252.1">
    <property type="nucleotide sequence ID" value="NZ_QFYP01000001.1"/>
</dbReference>
<dbReference type="OrthoDB" id="9804504at2"/>
<dbReference type="Gene3D" id="3.40.50.300">
    <property type="entry name" value="P-loop containing nucleotide triphosphate hydrolases"/>
    <property type="match status" value="1"/>
</dbReference>
<gene>
    <name evidence="2" type="ORF">DJ021_09160</name>
</gene>
<protein>
    <recommendedName>
        <fullName evidence="4">Sulfotransferase</fullName>
    </recommendedName>
</protein>
<evidence type="ECO:0008006" key="4">
    <source>
        <dbReference type="Google" id="ProtNLM"/>
    </source>
</evidence>
<organism evidence="2 3">
    <name type="scientific">Phenylobacterium hankyongense</name>
    <dbReference type="NCBI Taxonomy" id="1813876"/>
    <lineage>
        <taxon>Bacteria</taxon>
        <taxon>Pseudomonadati</taxon>
        <taxon>Pseudomonadota</taxon>
        <taxon>Alphaproteobacteria</taxon>
        <taxon>Caulobacterales</taxon>
        <taxon>Caulobacteraceae</taxon>
        <taxon>Phenylobacterium</taxon>
    </lineage>
</organism>
<sequence>MNVFFACGAAKSGTTWIQRVLDAHPEVSCSGEGHFVEAFAIPVSKVVNDYNQLLGVVASRVYEGKPYYQPLAQADFDGIARDFILRRLLARVSDPQVRWVGDKTPRYTFGLANLQRLFPAARFINIVRDPRDVAVARLNHAKRAGIPEAFDSGSPRYRELVRRGAVEWVEAVSAVDAFAQANPGAVHELRYRDLLADTAAETARMFAFLGVSTDPEIIDSIGRSTSFEALSGRRRGEEDPKSYFRKGVADDWIGRLGEDDLQILTETCGPLMAAKRFVLEPAAA</sequence>
<proteinExistence type="predicted"/>
<keyword evidence="1" id="KW-0808">Transferase</keyword>
<reference evidence="3" key="1">
    <citation type="submission" date="2018-05" db="EMBL/GenBank/DDBJ databases">
        <authorList>
            <person name="Li X."/>
        </authorList>
    </citation>
    <scope>NUCLEOTIDE SEQUENCE [LARGE SCALE GENOMIC DNA]</scope>
    <source>
        <strain evidence="3">HKS-05</strain>
    </source>
</reference>
<dbReference type="PANTHER" id="PTHR12788:SF10">
    <property type="entry name" value="PROTEIN-TYROSINE SULFOTRANSFERASE"/>
    <property type="match status" value="1"/>
</dbReference>
<dbReference type="InterPro" id="IPR027417">
    <property type="entry name" value="P-loop_NTPase"/>
</dbReference>
<accession>A0A328AZ82</accession>
<dbReference type="EMBL" id="QFYP01000001">
    <property type="protein sequence ID" value="RAK59959.1"/>
    <property type="molecule type" value="Genomic_DNA"/>
</dbReference>
<dbReference type="InterPro" id="IPR026634">
    <property type="entry name" value="TPST-like"/>
</dbReference>
<dbReference type="PANTHER" id="PTHR12788">
    <property type="entry name" value="PROTEIN-TYROSINE SULFOTRANSFERASE 2"/>
    <property type="match status" value="1"/>
</dbReference>
<evidence type="ECO:0000313" key="3">
    <source>
        <dbReference type="Proteomes" id="UP000249842"/>
    </source>
</evidence>
<evidence type="ECO:0000256" key="1">
    <source>
        <dbReference type="ARBA" id="ARBA00022679"/>
    </source>
</evidence>
<comment type="caution">
    <text evidence="2">The sequence shown here is derived from an EMBL/GenBank/DDBJ whole genome shotgun (WGS) entry which is preliminary data.</text>
</comment>
<dbReference type="Proteomes" id="UP000249842">
    <property type="component" value="Unassembled WGS sequence"/>
</dbReference>
<dbReference type="SUPFAM" id="SSF52540">
    <property type="entry name" value="P-loop containing nucleoside triphosphate hydrolases"/>
    <property type="match status" value="1"/>
</dbReference>